<proteinExistence type="predicted"/>
<evidence type="ECO:0000313" key="2">
    <source>
        <dbReference type="Proteomes" id="UP000322524"/>
    </source>
</evidence>
<dbReference type="OrthoDB" id="9974659at2"/>
<reference evidence="1 2" key="1">
    <citation type="submission" date="2019-08" db="EMBL/GenBank/DDBJ databases">
        <title>Bacillus genomes from the desert of Cuatro Cienegas, Coahuila.</title>
        <authorList>
            <person name="Olmedo-Alvarez G."/>
        </authorList>
    </citation>
    <scope>NUCLEOTIDE SEQUENCE [LARGE SCALE GENOMIC DNA]</scope>
    <source>
        <strain evidence="1 2">CH28_1T</strain>
    </source>
</reference>
<dbReference type="AlphaFoldDB" id="A0A5D4T4J2"/>
<gene>
    <name evidence="1" type="ORF">FZC76_09220</name>
</gene>
<comment type="caution">
    <text evidence="1">The sequence shown here is derived from an EMBL/GenBank/DDBJ whole genome shotgun (WGS) entry which is preliminary data.</text>
</comment>
<name>A0A5D4T4J2_9BACI</name>
<dbReference type="Proteomes" id="UP000322524">
    <property type="component" value="Unassembled WGS sequence"/>
</dbReference>
<protein>
    <submittedName>
        <fullName evidence="1">Uncharacterized protein</fullName>
    </submittedName>
</protein>
<sequence length="63" mass="6889">MEVVEVSQLLIGAKGEDSGGTVATILRPRRLAEEAQGRPWISEAICGNQQRCSTEQIIKYCPT</sequence>
<accession>A0A5D4T4J2</accession>
<dbReference type="EMBL" id="VTEV01000003">
    <property type="protein sequence ID" value="TYS69096.1"/>
    <property type="molecule type" value="Genomic_DNA"/>
</dbReference>
<evidence type="ECO:0000313" key="1">
    <source>
        <dbReference type="EMBL" id="TYS69096.1"/>
    </source>
</evidence>
<organism evidence="1 2">
    <name type="scientific">Sutcliffiella horikoshii</name>
    <dbReference type="NCBI Taxonomy" id="79883"/>
    <lineage>
        <taxon>Bacteria</taxon>
        <taxon>Bacillati</taxon>
        <taxon>Bacillota</taxon>
        <taxon>Bacilli</taxon>
        <taxon>Bacillales</taxon>
        <taxon>Bacillaceae</taxon>
        <taxon>Sutcliffiella</taxon>
    </lineage>
</organism>